<reference evidence="1 2" key="2">
    <citation type="journal article" date="2022" name="Mol. Ecol. Resour.">
        <title>The genomes of chicory, endive, great burdock and yacon provide insights into Asteraceae paleo-polyploidization history and plant inulin production.</title>
        <authorList>
            <person name="Fan W."/>
            <person name="Wang S."/>
            <person name="Wang H."/>
            <person name="Wang A."/>
            <person name="Jiang F."/>
            <person name="Liu H."/>
            <person name="Zhao H."/>
            <person name="Xu D."/>
            <person name="Zhang Y."/>
        </authorList>
    </citation>
    <scope>NUCLEOTIDE SEQUENCE [LARGE SCALE GENOMIC DNA]</scope>
    <source>
        <strain evidence="2">cv. Niubang</strain>
    </source>
</reference>
<accession>A0ACB8ZHY0</accession>
<gene>
    <name evidence="1" type="ORF">L6452_30667</name>
</gene>
<evidence type="ECO:0000313" key="2">
    <source>
        <dbReference type="Proteomes" id="UP001055879"/>
    </source>
</evidence>
<reference evidence="2" key="1">
    <citation type="journal article" date="2022" name="Mol. Ecol. Resour.">
        <title>The genomes of chicory, endive, great burdock and yacon provide insights into Asteraceae palaeo-polyploidization history and plant inulin production.</title>
        <authorList>
            <person name="Fan W."/>
            <person name="Wang S."/>
            <person name="Wang H."/>
            <person name="Wang A."/>
            <person name="Jiang F."/>
            <person name="Liu H."/>
            <person name="Zhao H."/>
            <person name="Xu D."/>
            <person name="Zhang Y."/>
        </authorList>
    </citation>
    <scope>NUCLEOTIDE SEQUENCE [LARGE SCALE GENOMIC DNA]</scope>
    <source>
        <strain evidence="2">cv. Niubang</strain>
    </source>
</reference>
<name>A0ACB8ZHY0_ARCLA</name>
<dbReference type="Proteomes" id="UP001055879">
    <property type="component" value="Linkage Group LG10"/>
</dbReference>
<dbReference type="EMBL" id="CM042056">
    <property type="protein sequence ID" value="KAI3697574.1"/>
    <property type="molecule type" value="Genomic_DNA"/>
</dbReference>
<comment type="caution">
    <text evidence="1">The sequence shown here is derived from an EMBL/GenBank/DDBJ whole genome shotgun (WGS) entry which is preliminary data.</text>
</comment>
<keyword evidence="2" id="KW-1185">Reference proteome</keyword>
<organism evidence="1 2">
    <name type="scientific">Arctium lappa</name>
    <name type="common">Greater burdock</name>
    <name type="synonym">Lappa major</name>
    <dbReference type="NCBI Taxonomy" id="4217"/>
    <lineage>
        <taxon>Eukaryota</taxon>
        <taxon>Viridiplantae</taxon>
        <taxon>Streptophyta</taxon>
        <taxon>Embryophyta</taxon>
        <taxon>Tracheophyta</taxon>
        <taxon>Spermatophyta</taxon>
        <taxon>Magnoliopsida</taxon>
        <taxon>eudicotyledons</taxon>
        <taxon>Gunneridae</taxon>
        <taxon>Pentapetalae</taxon>
        <taxon>asterids</taxon>
        <taxon>campanulids</taxon>
        <taxon>Asterales</taxon>
        <taxon>Asteraceae</taxon>
        <taxon>Carduoideae</taxon>
        <taxon>Cardueae</taxon>
        <taxon>Arctiinae</taxon>
        <taxon>Arctium</taxon>
    </lineage>
</organism>
<proteinExistence type="predicted"/>
<evidence type="ECO:0000313" key="1">
    <source>
        <dbReference type="EMBL" id="KAI3697574.1"/>
    </source>
</evidence>
<protein>
    <submittedName>
        <fullName evidence="1">Uncharacterized protein</fullName>
    </submittedName>
</protein>
<sequence length="140" mass="16125">MNNTGDDSNGKAQSISCVRWFTDLRCSRSLTIVKVKRETERTSMVYGVMRLMEVTRERETTSVIYKIWMSRRMGTKKMTVPTLASVIRLRSRRCFGVVTFKDEAMVVVAVKEAVDTEAMVVTEAVDREEAMTVDHPLFWF</sequence>